<evidence type="ECO:0000313" key="2">
    <source>
        <dbReference type="EMBL" id="ANB18215.1"/>
    </source>
</evidence>
<dbReference type="GO" id="GO:0016853">
    <property type="term" value="F:isomerase activity"/>
    <property type="evidence" value="ECO:0007669"/>
    <property type="project" value="UniProtKB-KW"/>
</dbReference>
<feature type="signal peptide" evidence="1">
    <location>
        <begin position="1"/>
        <end position="19"/>
    </location>
</feature>
<dbReference type="STRING" id="1300342.I596_2203"/>
<dbReference type="Proteomes" id="UP000076830">
    <property type="component" value="Chromosome"/>
</dbReference>
<keyword evidence="3" id="KW-1185">Reference proteome</keyword>
<keyword evidence="1" id="KW-0732">Signal</keyword>
<name>A0A160DUQ8_9GAMM</name>
<evidence type="ECO:0000313" key="3">
    <source>
        <dbReference type="Proteomes" id="UP000076830"/>
    </source>
</evidence>
<organism evidence="2 3">
    <name type="scientific">Dokdonella koreensis DS-123</name>
    <dbReference type="NCBI Taxonomy" id="1300342"/>
    <lineage>
        <taxon>Bacteria</taxon>
        <taxon>Pseudomonadati</taxon>
        <taxon>Pseudomonadota</taxon>
        <taxon>Gammaproteobacteria</taxon>
        <taxon>Lysobacterales</taxon>
        <taxon>Rhodanobacteraceae</taxon>
        <taxon>Dokdonella</taxon>
    </lineage>
</organism>
<protein>
    <submittedName>
        <fullName evidence="2">Isopropylmalate isomerase large subunit</fullName>
    </submittedName>
</protein>
<dbReference type="KEGG" id="dko:I596_2203"/>
<dbReference type="EMBL" id="CP015249">
    <property type="protein sequence ID" value="ANB18215.1"/>
    <property type="molecule type" value="Genomic_DNA"/>
</dbReference>
<proteinExistence type="predicted"/>
<accession>A0A160DUQ8</accession>
<keyword evidence="2" id="KW-0413">Isomerase</keyword>
<sequence length="128" mass="13761">MRAWRCCLVSLAVLATGCAAPGPHRGEPAPAALPAAAAAGDPCRTYVDAWVRHFRSHVAFLDGTALRAAGDELDAARAALQAAGRDEADCERPYCVVQPRGEGRLDSYCGYRRATPGGEALYRWEPYR</sequence>
<evidence type="ECO:0000256" key="1">
    <source>
        <dbReference type="SAM" id="SignalP"/>
    </source>
</evidence>
<reference evidence="2 3" key="1">
    <citation type="submission" date="2016-04" db="EMBL/GenBank/DDBJ databases">
        <title>Complete genome sequence of Dokdonella koreensis DS-123T.</title>
        <authorList>
            <person name="Kim J.F."/>
            <person name="Lee H."/>
            <person name="Kwak M.-J."/>
        </authorList>
    </citation>
    <scope>NUCLEOTIDE SEQUENCE [LARGE SCALE GENOMIC DNA]</scope>
    <source>
        <strain evidence="2 3">DS-123</strain>
    </source>
</reference>
<gene>
    <name evidence="2" type="ORF">I596_2203</name>
</gene>
<dbReference type="AlphaFoldDB" id="A0A160DUQ8"/>
<feature type="chain" id="PRO_5007813470" evidence="1">
    <location>
        <begin position="20"/>
        <end position="128"/>
    </location>
</feature>
<dbReference type="PROSITE" id="PS51257">
    <property type="entry name" value="PROKAR_LIPOPROTEIN"/>
    <property type="match status" value="1"/>
</dbReference>